<evidence type="ECO:0000256" key="4">
    <source>
        <dbReference type="ARBA" id="ARBA00022755"/>
    </source>
</evidence>
<comment type="caution">
    <text evidence="7">The sequence shown here is derived from an EMBL/GenBank/DDBJ whole genome shotgun (WGS) entry which is preliminary data.</text>
</comment>
<dbReference type="GO" id="GO:0004642">
    <property type="term" value="F:phosphoribosylformylglycinamidine synthase activity"/>
    <property type="evidence" value="ECO:0007669"/>
    <property type="project" value="UniProtKB-UniRule"/>
</dbReference>
<comment type="similarity">
    <text evidence="6">Belongs to the PurS family.</text>
</comment>
<name>A0A2M9G4J2_9PROT</name>
<sequence>MQARIFVTLKNGVLDPQGKAVATALHSLGYEGVGAVRQGKMFEIDIAAADRESARAELGEMCERLLANTVIENYEIEIVD</sequence>
<dbReference type="OrthoDB" id="9799101at2"/>
<comment type="subcellular location">
    <subcellularLocation>
        <location evidence="6">Cytoplasm</location>
    </subcellularLocation>
</comment>
<evidence type="ECO:0000256" key="2">
    <source>
        <dbReference type="ARBA" id="ARBA00022598"/>
    </source>
</evidence>
<dbReference type="InterPro" id="IPR003850">
    <property type="entry name" value="PurS"/>
</dbReference>
<evidence type="ECO:0000256" key="3">
    <source>
        <dbReference type="ARBA" id="ARBA00022741"/>
    </source>
</evidence>
<gene>
    <name evidence="6" type="primary">purS</name>
    <name evidence="7" type="ORF">CVT23_05660</name>
</gene>
<dbReference type="HAMAP" id="MF_01926">
    <property type="entry name" value="PurS"/>
    <property type="match status" value="1"/>
</dbReference>
<reference evidence="7 8" key="1">
    <citation type="submission" date="2017-11" db="EMBL/GenBank/DDBJ databases">
        <title>Draft genome sequence of Rhizobiales bacterium SY3-13.</title>
        <authorList>
            <person name="Sun C."/>
        </authorList>
    </citation>
    <scope>NUCLEOTIDE SEQUENCE [LARGE SCALE GENOMIC DNA]</scope>
    <source>
        <strain evidence="7 8">SY3-13</strain>
    </source>
</reference>
<keyword evidence="2 6" id="KW-0436">Ligase</keyword>
<dbReference type="GO" id="GO:0005737">
    <property type="term" value="C:cytoplasm"/>
    <property type="evidence" value="ECO:0007669"/>
    <property type="project" value="UniProtKB-SubCell"/>
</dbReference>
<dbReference type="PANTHER" id="PTHR34696:SF1">
    <property type="entry name" value="PHOSPHORIBOSYLFORMYLGLYCINAMIDINE SYNTHASE SUBUNIT PURS"/>
    <property type="match status" value="1"/>
</dbReference>
<dbReference type="InterPro" id="IPR036604">
    <property type="entry name" value="PurS-like_sf"/>
</dbReference>
<dbReference type="NCBIfam" id="NF004630">
    <property type="entry name" value="PRK05974.1"/>
    <property type="match status" value="1"/>
</dbReference>
<dbReference type="GO" id="GO:0005524">
    <property type="term" value="F:ATP binding"/>
    <property type="evidence" value="ECO:0007669"/>
    <property type="project" value="UniProtKB-UniRule"/>
</dbReference>
<dbReference type="SUPFAM" id="SSF82697">
    <property type="entry name" value="PurS-like"/>
    <property type="match status" value="1"/>
</dbReference>
<dbReference type="AlphaFoldDB" id="A0A2M9G4J2"/>
<proteinExistence type="inferred from homology"/>
<dbReference type="NCBIfam" id="TIGR00302">
    <property type="entry name" value="phosphoribosylformylglycinamidine synthase subunit PurS"/>
    <property type="match status" value="1"/>
</dbReference>
<evidence type="ECO:0000313" key="7">
    <source>
        <dbReference type="EMBL" id="PJK30639.1"/>
    </source>
</evidence>
<accession>A0A2M9G4J2</accession>
<dbReference type="UniPathway" id="UPA00074">
    <property type="reaction ID" value="UER00128"/>
</dbReference>
<protein>
    <recommendedName>
        <fullName evidence="6">Phosphoribosylformylglycinamidine synthase subunit PurS</fullName>
        <shortName evidence="6">FGAM synthase</shortName>
        <ecNumber evidence="6">6.3.5.3</ecNumber>
    </recommendedName>
    <alternativeName>
        <fullName evidence="6">Formylglycinamide ribonucleotide amidotransferase subunit III</fullName>
        <shortName evidence="6">FGAR amidotransferase III</shortName>
        <shortName evidence="6">FGAR-AT III</shortName>
    </alternativeName>
    <alternativeName>
        <fullName evidence="6">Phosphoribosylformylglycinamidine synthase subunit III</fullName>
    </alternativeName>
</protein>
<dbReference type="Pfam" id="PF02700">
    <property type="entry name" value="PurS"/>
    <property type="match status" value="1"/>
</dbReference>
<comment type="catalytic activity">
    <reaction evidence="6">
        <text>N(2)-formyl-N(1)-(5-phospho-beta-D-ribosyl)glycinamide + L-glutamine + ATP + H2O = 2-formamido-N(1)-(5-O-phospho-beta-D-ribosyl)acetamidine + L-glutamate + ADP + phosphate + H(+)</text>
        <dbReference type="Rhea" id="RHEA:17129"/>
        <dbReference type="ChEBI" id="CHEBI:15377"/>
        <dbReference type="ChEBI" id="CHEBI:15378"/>
        <dbReference type="ChEBI" id="CHEBI:29985"/>
        <dbReference type="ChEBI" id="CHEBI:30616"/>
        <dbReference type="ChEBI" id="CHEBI:43474"/>
        <dbReference type="ChEBI" id="CHEBI:58359"/>
        <dbReference type="ChEBI" id="CHEBI:147286"/>
        <dbReference type="ChEBI" id="CHEBI:147287"/>
        <dbReference type="ChEBI" id="CHEBI:456216"/>
        <dbReference type="EC" id="6.3.5.3"/>
    </reaction>
</comment>
<dbReference type="RefSeq" id="WP_109794899.1">
    <property type="nucleotide sequence ID" value="NZ_PHIG01000024.1"/>
</dbReference>
<keyword evidence="1 6" id="KW-0963">Cytoplasm</keyword>
<dbReference type="PANTHER" id="PTHR34696">
    <property type="entry name" value="PHOSPHORIBOSYLFORMYLGLYCINAMIDINE SYNTHASE SUBUNIT PURS"/>
    <property type="match status" value="1"/>
</dbReference>
<dbReference type="EC" id="6.3.5.3" evidence="6"/>
<evidence type="ECO:0000256" key="1">
    <source>
        <dbReference type="ARBA" id="ARBA00022490"/>
    </source>
</evidence>
<evidence type="ECO:0000256" key="5">
    <source>
        <dbReference type="ARBA" id="ARBA00022840"/>
    </source>
</evidence>
<dbReference type="GO" id="GO:0006189">
    <property type="term" value="P:'de novo' IMP biosynthetic process"/>
    <property type="evidence" value="ECO:0007669"/>
    <property type="project" value="UniProtKB-UniRule"/>
</dbReference>
<comment type="pathway">
    <text evidence="6">Purine metabolism; IMP biosynthesis via de novo pathway; 5-amino-1-(5-phospho-D-ribosyl)imidazole from N(2)-formyl-N(1)-(5-phospho-D-ribosyl)glycinamide: step 1/2.</text>
</comment>
<keyword evidence="8" id="KW-1185">Reference proteome</keyword>
<dbReference type="EMBL" id="PHIG01000024">
    <property type="protein sequence ID" value="PJK30639.1"/>
    <property type="molecule type" value="Genomic_DNA"/>
</dbReference>
<comment type="subunit">
    <text evidence="6">Part of the FGAM synthase complex composed of 1 PurL, 1 PurQ and 2 PurS subunits.</text>
</comment>
<keyword evidence="3 6" id="KW-0547">Nucleotide-binding</keyword>
<keyword evidence="4 6" id="KW-0658">Purine biosynthesis</keyword>
<organism evidence="7 8">
    <name type="scientific">Minwuia thermotolerans</name>
    <dbReference type="NCBI Taxonomy" id="2056226"/>
    <lineage>
        <taxon>Bacteria</taxon>
        <taxon>Pseudomonadati</taxon>
        <taxon>Pseudomonadota</taxon>
        <taxon>Alphaproteobacteria</taxon>
        <taxon>Minwuiales</taxon>
        <taxon>Minwuiaceae</taxon>
        <taxon>Minwuia</taxon>
    </lineage>
</organism>
<dbReference type="Proteomes" id="UP000229498">
    <property type="component" value="Unassembled WGS sequence"/>
</dbReference>
<dbReference type="Gene3D" id="3.30.1280.10">
    <property type="entry name" value="Phosphoribosylformylglycinamidine synthase subunit PurS"/>
    <property type="match status" value="1"/>
</dbReference>
<evidence type="ECO:0000313" key="8">
    <source>
        <dbReference type="Proteomes" id="UP000229498"/>
    </source>
</evidence>
<keyword evidence="5 6" id="KW-0067">ATP-binding</keyword>
<evidence type="ECO:0000256" key="6">
    <source>
        <dbReference type="HAMAP-Rule" id="MF_01926"/>
    </source>
</evidence>
<comment type="function">
    <text evidence="6">Part of the phosphoribosylformylglycinamidine synthase complex involved in the purines biosynthetic pathway. Catalyzes the ATP-dependent conversion of formylglycinamide ribonucleotide (FGAR) and glutamine to yield formylglycinamidine ribonucleotide (FGAM) and glutamate. The FGAM synthase complex is composed of three subunits. PurQ produces an ammonia molecule by converting glutamine to glutamate. PurL transfers the ammonia molecule to FGAR to form FGAM in an ATP-dependent manner. PurS interacts with PurQ and PurL and is thought to assist in the transfer of the ammonia molecule from PurQ to PurL.</text>
</comment>